<feature type="chain" id="PRO_5008138943" description="LIM zinc-binding domain-containing protein" evidence="7">
    <location>
        <begin position="28"/>
        <end position="470"/>
    </location>
</feature>
<keyword evidence="5" id="KW-1015">Disulfide bond</keyword>
<evidence type="ECO:0000256" key="4">
    <source>
        <dbReference type="ARBA" id="ARBA00023038"/>
    </source>
</evidence>
<dbReference type="AlphaFoldDB" id="A0A182UYE9"/>
<name>A0A182UYE9_ANOME</name>
<dbReference type="InterPro" id="IPR036084">
    <property type="entry name" value="Ser_inhib-like_sf"/>
</dbReference>
<dbReference type="VEuPathDB" id="VectorBase:AMEM21_010522"/>
<dbReference type="Pfam" id="PF01826">
    <property type="entry name" value="TIL"/>
    <property type="match status" value="2"/>
</dbReference>
<evidence type="ECO:0000256" key="2">
    <source>
        <dbReference type="ARBA" id="ARBA00022723"/>
    </source>
</evidence>
<evidence type="ECO:0000259" key="8">
    <source>
        <dbReference type="PROSITE" id="PS50023"/>
    </source>
</evidence>
<feature type="signal peptide" evidence="7">
    <location>
        <begin position="1"/>
        <end position="27"/>
    </location>
</feature>
<evidence type="ECO:0000256" key="7">
    <source>
        <dbReference type="SAM" id="SignalP"/>
    </source>
</evidence>
<dbReference type="PANTHER" id="PTHR23259:SF70">
    <property type="entry name" value="ACCESSORY GLAND PROTEIN ACP62F-RELATED"/>
    <property type="match status" value="1"/>
</dbReference>
<dbReference type="SMART" id="SM00181">
    <property type="entry name" value="EGF"/>
    <property type="match status" value="3"/>
</dbReference>
<dbReference type="InterPro" id="IPR051368">
    <property type="entry name" value="SerProtInhib-TIL_Domain"/>
</dbReference>
<sequence length="470" mass="51337">MESNVWMSRSFHLLLVLVCSLASLASARHAYGPKCCPPNEVLLWCPPVCEPTCDNDCVPTPSGVPMETCVCKPGFVRHQGRCIEKCECPAPCPPPTEPPTECPPVEMTPKPCGRTFYGVSRNEEVVPSSFKPVPYFQQTAHYSSQPRPFVHPSPYSMMSQSQNLSQSSNYLYRPVRPCPPKRDPPTTVSPFDVCPPNEIQQPSPICCEETCTTNCAAVLCPAQPPTGPLVCTCDSGFVRHEGRCIKREECPVQEPVKVCGPNARYSPCTPCCQPTCDNDCSKIFCIAACTGPPTCVCNEGYVLHKGRCILPSECPGKCPPATEAPPPRPCHYPESVPRKCHPPTTAAPPCQVHHYTESPRKCPASTPAPSYGSVYYPHRTCPPACPPGASLRPFKPCCVDTCTTDCRVVRCAESYTGPPTCTWHKTCFKCHECGMTLNMKTYKGFNKLPYCEAFAGSLRCPAMGSPGMIR</sequence>
<dbReference type="SUPFAM" id="SSF57567">
    <property type="entry name" value="Serine protease inhibitors"/>
    <property type="match status" value="3"/>
</dbReference>
<dbReference type="InterPro" id="IPR001781">
    <property type="entry name" value="Znf_LIM"/>
</dbReference>
<dbReference type="Proteomes" id="UP000075903">
    <property type="component" value="Unassembled WGS sequence"/>
</dbReference>
<evidence type="ECO:0000256" key="3">
    <source>
        <dbReference type="ARBA" id="ARBA00022833"/>
    </source>
</evidence>
<protein>
    <recommendedName>
        <fullName evidence="8">LIM zinc-binding domain-containing protein</fullName>
    </recommendedName>
</protein>
<dbReference type="STRING" id="30066.A0A182UYE9"/>
<dbReference type="GO" id="GO:0046872">
    <property type="term" value="F:metal ion binding"/>
    <property type="evidence" value="ECO:0007669"/>
    <property type="project" value="UniProtKB-KW"/>
</dbReference>
<evidence type="ECO:0000256" key="6">
    <source>
        <dbReference type="PROSITE-ProRule" id="PRU00125"/>
    </source>
</evidence>
<keyword evidence="4 6" id="KW-0440">LIM domain</keyword>
<accession>A0A182UYE9</accession>
<feature type="domain" description="LIM zinc-binding" evidence="8">
    <location>
        <begin position="400"/>
        <end position="461"/>
    </location>
</feature>
<keyword evidence="7" id="KW-0732">Signal</keyword>
<dbReference type="VEuPathDB" id="VectorBase:AMEM005794"/>
<evidence type="ECO:0000313" key="10">
    <source>
        <dbReference type="Proteomes" id="UP000075903"/>
    </source>
</evidence>
<proteinExistence type="predicted"/>
<dbReference type="CDD" id="cd19941">
    <property type="entry name" value="TIL"/>
    <property type="match status" value="3"/>
</dbReference>
<dbReference type="InterPro" id="IPR000742">
    <property type="entry name" value="EGF"/>
</dbReference>
<dbReference type="PROSITE" id="PS50023">
    <property type="entry name" value="LIM_DOMAIN_2"/>
    <property type="match status" value="1"/>
</dbReference>
<keyword evidence="3 6" id="KW-0862">Zinc</keyword>
<dbReference type="Gene3D" id="2.10.25.10">
    <property type="entry name" value="Laminin"/>
    <property type="match status" value="3"/>
</dbReference>
<reference evidence="9" key="1">
    <citation type="submission" date="2020-05" db="UniProtKB">
        <authorList>
            <consortium name="EnsemblMetazoa"/>
        </authorList>
    </citation>
    <scope>IDENTIFICATION</scope>
    <source>
        <strain evidence="9">MAF</strain>
    </source>
</reference>
<dbReference type="EnsemblMetazoa" id="AMEM005794-RA">
    <property type="protein sequence ID" value="AMEM005794-PA"/>
    <property type="gene ID" value="AMEM005794"/>
</dbReference>
<keyword evidence="1" id="KW-0646">Protease inhibitor</keyword>
<evidence type="ECO:0000256" key="1">
    <source>
        <dbReference type="ARBA" id="ARBA00022690"/>
    </source>
</evidence>
<dbReference type="GO" id="GO:0030414">
    <property type="term" value="F:peptidase inhibitor activity"/>
    <property type="evidence" value="ECO:0007669"/>
    <property type="project" value="UniProtKB-KW"/>
</dbReference>
<evidence type="ECO:0000313" key="9">
    <source>
        <dbReference type="EnsemblMetazoa" id="AMEM005794-PA"/>
    </source>
</evidence>
<dbReference type="InterPro" id="IPR002919">
    <property type="entry name" value="TIL_dom"/>
</dbReference>
<evidence type="ECO:0000256" key="5">
    <source>
        <dbReference type="ARBA" id="ARBA00023157"/>
    </source>
</evidence>
<organism evidence="9 10">
    <name type="scientific">Anopheles merus</name>
    <name type="common">Mosquito</name>
    <dbReference type="NCBI Taxonomy" id="30066"/>
    <lineage>
        <taxon>Eukaryota</taxon>
        <taxon>Metazoa</taxon>
        <taxon>Ecdysozoa</taxon>
        <taxon>Arthropoda</taxon>
        <taxon>Hexapoda</taxon>
        <taxon>Insecta</taxon>
        <taxon>Pterygota</taxon>
        <taxon>Neoptera</taxon>
        <taxon>Endopterygota</taxon>
        <taxon>Diptera</taxon>
        <taxon>Nematocera</taxon>
        <taxon>Culicoidea</taxon>
        <taxon>Culicidae</taxon>
        <taxon>Anophelinae</taxon>
        <taxon>Anopheles</taxon>
    </lineage>
</organism>
<keyword evidence="2 6" id="KW-0479">Metal-binding</keyword>
<dbReference type="PANTHER" id="PTHR23259">
    <property type="entry name" value="RIDDLE"/>
    <property type="match status" value="1"/>
</dbReference>
<keyword evidence="10" id="KW-1185">Reference proteome</keyword>